<sequence>MIIMPKWTEAQSEAIKNRGCNLLVSAAAGSGKTAVLVERIIKLIVEDKIDIDKLLIVTFTNAAAGEMRERILKALTDEIEKEDSDEKNLRRQISLLNKASITTLHSFCINVVRKNFHIIGIDPTFRIGDTTEIKIIIQESLEEILENEYEKGNEDFIRLIESFSENKSDIKIEELILNIYFFIQSQPYPYKWLKESIEMFDMDKEKLSESLWIKTIKEDISIRLDGARNLIEEAISISRQEGGPEPYIEALEGDLLNIKHLESIIEEYILGNLDINDVNISHPKLKSISKKSNVEEILKKEVTSLRDEYKKIIDNLLKKNILSRSLDSYLEDIRDLYPIMKYLYELVLSFGNLYGEKKLEKGLLDFNDLEHFTLKILENEEVREEFKKCYDYIFIDEYQDSNIVQETIINRIKRDNNLFFVGDVKQSIYRFRLADPSLFIDKYTTYSKNGESINKRIDLSQNFRSRKEILDGVNFIFKNIMSKSIGEVDYTEDAFLYNGAKYENIDDSSIEVNIIEKDGVTLSLEREKDISEDEDSEGKGNEVDRNLEEMSDAEIEAKIIASKINKLLGKKTYDVKEKRFKEISYKDIVILFRAAKNWANVFNDVFAKEGIPVYVDDSSGYFDVLEIKIFLNLLSIIDNKRQDIPLLSVMRSSIGNFTTEELIKIRINYKDMSYHEAIENYIKDNDDEIGEKLLNFLNKIDYWNEEARYLRLDEFIWKLMIDTGYYYYVGAMPGGLQRQANLRILVDRANQFEKASINGLFNFIRFADKLQNVKGEMGTAKVLGENEDVVRIMTIHKSKGLEFPVVICGGLGKGFNLQEMKQDILLHKELGLGPKHVDILKRRYRETLPQIAIKNKKKIENLSEEMRVLYVALTRAKDKLILVGSVRNIERHAKKWSKKNTLYNLMNSKSYLDWICNCLFKHVDGKPLREMANLDIEDMLDIKDDSKWKVNFISKSDITEEKNKDNELKKEYRNKLENFELKKSTEYKEEIERRFNWNYEHENSIKIPSKLSVSDIKKANFKDIDNVMYKIPSLVKMPQFLEGKKPFTSAEKGTIIHFVMQHIDLSREMNLESIKMQIEKMTFEELITDEEAKVVDTKKVLNFFESNIGKRMLASKNIYRETPFVYRKNACEVIKELENCNEDVYIQGIVDCYFEENGEIVLVDYKTDYIEEDPRKLVSKYRSQLELYKEAIEKITKKNVKESFIYSFNSDIEVKVD</sequence>
<evidence type="ECO:0000259" key="18">
    <source>
        <dbReference type="PROSITE" id="PS51217"/>
    </source>
</evidence>
<keyword evidence="1 13" id="KW-0540">Nuclease</keyword>
<evidence type="ECO:0000256" key="3">
    <source>
        <dbReference type="ARBA" id="ARBA00022763"/>
    </source>
</evidence>
<keyword evidence="7 13" id="KW-0067">ATP-binding</keyword>
<dbReference type="PANTHER" id="PTHR11070:SF48">
    <property type="entry name" value="ATP-DEPENDENT HELICASE_NUCLEASE SUBUNIT A"/>
    <property type="match status" value="1"/>
</dbReference>
<keyword evidence="15" id="KW-0175">Coiled coil</keyword>
<evidence type="ECO:0000256" key="16">
    <source>
        <dbReference type="SAM" id="MobiDB-lite"/>
    </source>
</evidence>
<dbReference type="InterPro" id="IPR014017">
    <property type="entry name" value="DNA_helicase_UvrD-like_C"/>
</dbReference>
<proteinExistence type="inferred from homology"/>
<dbReference type="CDD" id="cd17932">
    <property type="entry name" value="DEXQc_UvrD"/>
    <property type="match status" value="1"/>
</dbReference>
<evidence type="ECO:0000256" key="6">
    <source>
        <dbReference type="ARBA" id="ARBA00022839"/>
    </source>
</evidence>
<evidence type="ECO:0000256" key="13">
    <source>
        <dbReference type="HAMAP-Rule" id="MF_01451"/>
    </source>
</evidence>
<dbReference type="AlphaFoldDB" id="A0A0L0WD54"/>
<dbReference type="Pfam" id="PF12705">
    <property type="entry name" value="PDDEXK_1"/>
    <property type="match status" value="1"/>
</dbReference>
<dbReference type="GO" id="GO:0005829">
    <property type="term" value="C:cytosol"/>
    <property type="evidence" value="ECO:0007669"/>
    <property type="project" value="TreeGrafter"/>
</dbReference>
<evidence type="ECO:0000256" key="8">
    <source>
        <dbReference type="ARBA" id="ARBA00023125"/>
    </source>
</evidence>
<dbReference type="STRING" id="1503.CLPU_3c01870"/>
<dbReference type="EC" id="5.6.2.4" evidence="13"/>
<evidence type="ECO:0000256" key="1">
    <source>
        <dbReference type="ARBA" id="ARBA00022722"/>
    </source>
</evidence>
<dbReference type="Gene3D" id="3.40.50.300">
    <property type="entry name" value="P-loop containing nucleotide triphosphate hydrolases"/>
    <property type="match status" value="4"/>
</dbReference>
<dbReference type="GO" id="GO:0000724">
    <property type="term" value="P:double-strand break repair via homologous recombination"/>
    <property type="evidence" value="ECO:0007669"/>
    <property type="project" value="UniProtKB-UniRule"/>
</dbReference>
<keyword evidence="3 13" id="KW-0227">DNA damage</keyword>
<evidence type="ECO:0000256" key="4">
    <source>
        <dbReference type="ARBA" id="ARBA00022801"/>
    </source>
</evidence>
<dbReference type="SUPFAM" id="SSF52980">
    <property type="entry name" value="Restriction endonuclease-like"/>
    <property type="match status" value="1"/>
</dbReference>
<dbReference type="PANTHER" id="PTHR11070">
    <property type="entry name" value="UVRD / RECB / PCRA DNA HELICASE FAMILY MEMBER"/>
    <property type="match status" value="1"/>
</dbReference>
<dbReference type="Gene3D" id="3.90.320.10">
    <property type="match status" value="1"/>
</dbReference>
<feature type="coiled-coil region" evidence="15">
    <location>
        <begin position="958"/>
        <end position="989"/>
    </location>
</feature>
<comment type="similarity">
    <text evidence="13">Belongs to the helicase family. AddA subfamily.</text>
</comment>
<keyword evidence="2 13" id="KW-0547">Nucleotide-binding</keyword>
<evidence type="ECO:0000256" key="12">
    <source>
        <dbReference type="ARBA" id="ARBA00048988"/>
    </source>
</evidence>
<dbReference type="InterPro" id="IPR027417">
    <property type="entry name" value="P-loop_NTPase"/>
</dbReference>
<feature type="compositionally biased region" description="Basic and acidic residues" evidence="16">
    <location>
        <begin position="537"/>
        <end position="546"/>
    </location>
</feature>
<dbReference type="FunFam" id="3.40.50.300:FF:001236">
    <property type="entry name" value="ATP-dependent helicase/nuclease subunit A"/>
    <property type="match status" value="1"/>
</dbReference>
<dbReference type="EMBL" id="LGSS01000003">
    <property type="protein sequence ID" value="KNF09409.1"/>
    <property type="molecule type" value="Genomic_DNA"/>
</dbReference>
<dbReference type="GO" id="GO:0033202">
    <property type="term" value="C:DNA helicase complex"/>
    <property type="evidence" value="ECO:0007669"/>
    <property type="project" value="TreeGrafter"/>
</dbReference>
<dbReference type="GO" id="GO:0008408">
    <property type="term" value="F:3'-5' exonuclease activity"/>
    <property type="evidence" value="ECO:0007669"/>
    <property type="project" value="UniProtKB-UniRule"/>
</dbReference>
<dbReference type="Pfam" id="PF00580">
    <property type="entry name" value="UvrD-helicase"/>
    <property type="match status" value="1"/>
</dbReference>
<dbReference type="Proteomes" id="UP000037267">
    <property type="component" value="Unassembled WGS sequence"/>
</dbReference>
<keyword evidence="10 13" id="KW-0413">Isomerase</keyword>
<evidence type="ECO:0000256" key="11">
    <source>
        <dbReference type="ARBA" id="ARBA00034617"/>
    </source>
</evidence>
<dbReference type="GO" id="GO:0043138">
    <property type="term" value="F:3'-5' DNA helicase activity"/>
    <property type="evidence" value="ECO:0007669"/>
    <property type="project" value="UniProtKB-UniRule"/>
</dbReference>
<keyword evidence="6 13" id="KW-0269">Exonuclease</keyword>
<evidence type="ECO:0000256" key="14">
    <source>
        <dbReference type="PROSITE-ProRule" id="PRU00560"/>
    </source>
</evidence>
<dbReference type="Pfam" id="PF13361">
    <property type="entry name" value="UvrD_C"/>
    <property type="match status" value="1"/>
</dbReference>
<dbReference type="PROSITE" id="PS51217">
    <property type="entry name" value="UVRD_HELICASE_CTER"/>
    <property type="match status" value="1"/>
</dbReference>
<feature type="domain" description="UvrD-like helicase C-terminal" evidence="18">
    <location>
        <begin position="512"/>
        <end position="800"/>
    </location>
</feature>
<comment type="function">
    <text evidence="13">The heterodimer acts as both an ATP-dependent DNA helicase and an ATP-dependent, dual-direction single-stranded exonuclease. Recognizes the chi site generating a DNA molecule suitable for the initiation of homologous recombination. The AddA nuclease domain is required for chi fragment generation; this subunit has the helicase and 3' -&gt; 5' nuclease activities.</text>
</comment>
<evidence type="ECO:0000259" key="17">
    <source>
        <dbReference type="PROSITE" id="PS51198"/>
    </source>
</evidence>
<comment type="cofactor">
    <cofactor evidence="13">
        <name>Mg(2+)</name>
        <dbReference type="ChEBI" id="CHEBI:18420"/>
    </cofactor>
</comment>
<protein>
    <recommendedName>
        <fullName evidence="13">ATP-dependent helicase/nuclease subunit A</fullName>
        <ecNumber evidence="13">3.1.-.-</ecNumber>
        <ecNumber evidence="13">5.6.2.4</ecNumber>
    </recommendedName>
    <alternativeName>
        <fullName evidence="13">ATP-dependent helicase/nuclease AddA</fullName>
    </alternativeName>
    <alternativeName>
        <fullName evidence="13">DNA 3'-5' helicase AddA</fullName>
    </alternativeName>
</protein>
<keyword evidence="20" id="KW-1185">Reference proteome</keyword>
<evidence type="ECO:0000256" key="5">
    <source>
        <dbReference type="ARBA" id="ARBA00022806"/>
    </source>
</evidence>
<dbReference type="InterPro" id="IPR000212">
    <property type="entry name" value="DNA_helicase_UvrD/REP"/>
</dbReference>
<comment type="subunit">
    <text evidence="13">Heterodimer of AddA and AddB/RexB.</text>
</comment>
<evidence type="ECO:0000256" key="9">
    <source>
        <dbReference type="ARBA" id="ARBA00023204"/>
    </source>
</evidence>
<keyword evidence="4 13" id="KW-0378">Hydrolase</keyword>
<dbReference type="NCBIfam" id="TIGR02785">
    <property type="entry name" value="addA_Gpos"/>
    <property type="match status" value="1"/>
</dbReference>
<keyword evidence="5 13" id="KW-0347">Helicase</keyword>
<dbReference type="EC" id="3.1.-.-" evidence="13"/>
<keyword evidence="9 13" id="KW-0234">DNA repair</keyword>
<dbReference type="SUPFAM" id="SSF52540">
    <property type="entry name" value="P-loop containing nucleoside triphosphate hydrolases"/>
    <property type="match status" value="1"/>
</dbReference>
<name>A0A0L0WD54_GOTPU</name>
<feature type="domain" description="UvrD-like helicase ATP-binding" evidence="17">
    <location>
        <begin position="5"/>
        <end position="466"/>
    </location>
</feature>
<dbReference type="HAMAP" id="MF_01451">
    <property type="entry name" value="AddA"/>
    <property type="match status" value="1"/>
</dbReference>
<feature type="binding site" evidence="14">
    <location>
        <begin position="26"/>
        <end position="33"/>
    </location>
    <ligand>
        <name>ATP</name>
        <dbReference type="ChEBI" id="CHEBI:30616"/>
    </ligand>
</feature>
<comment type="caution">
    <text evidence="19">The sequence shown here is derived from an EMBL/GenBank/DDBJ whole genome shotgun (WGS) entry which is preliminary data.</text>
</comment>
<evidence type="ECO:0000256" key="10">
    <source>
        <dbReference type="ARBA" id="ARBA00023235"/>
    </source>
</evidence>
<dbReference type="InterPro" id="IPR038726">
    <property type="entry name" value="PDDEXK_AddAB-type"/>
</dbReference>
<reference evidence="20" key="1">
    <citation type="submission" date="2015-07" db="EMBL/GenBank/DDBJ databases">
        <title>Draft genome sequence of the purine-degrading Gottschalkia purinilyticum DSM 1384 (formerly Clostridium purinilyticum).</title>
        <authorList>
            <person name="Poehlein A."/>
            <person name="Schiel-Bengelsdorf B."/>
            <person name="Bengelsdorf F.R."/>
            <person name="Daniel R."/>
            <person name="Duerre P."/>
        </authorList>
    </citation>
    <scope>NUCLEOTIDE SEQUENCE [LARGE SCALE GENOMIC DNA]</scope>
    <source>
        <strain evidence="20">DSM 1384</strain>
    </source>
</reference>
<gene>
    <name evidence="13 19" type="primary">addA</name>
    <name evidence="19" type="ORF">CLPU_3c01870</name>
</gene>
<dbReference type="GO" id="GO:0016887">
    <property type="term" value="F:ATP hydrolysis activity"/>
    <property type="evidence" value="ECO:0007669"/>
    <property type="project" value="RHEA"/>
</dbReference>
<evidence type="ECO:0000313" key="19">
    <source>
        <dbReference type="EMBL" id="KNF09409.1"/>
    </source>
</evidence>
<dbReference type="InterPro" id="IPR011335">
    <property type="entry name" value="Restrct_endonuc-II-like"/>
</dbReference>
<dbReference type="GO" id="GO:0003690">
    <property type="term" value="F:double-stranded DNA binding"/>
    <property type="evidence" value="ECO:0007669"/>
    <property type="project" value="UniProtKB-UniRule"/>
</dbReference>
<dbReference type="GO" id="GO:0005524">
    <property type="term" value="F:ATP binding"/>
    <property type="evidence" value="ECO:0007669"/>
    <property type="project" value="UniProtKB-UniRule"/>
</dbReference>
<organism evidence="19 20">
    <name type="scientific">Gottschalkia purinilytica</name>
    <name type="common">Clostridium purinilyticum</name>
    <dbReference type="NCBI Taxonomy" id="1503"/>
    <lineage>
        <taxon>Bacteria</taxon>
        <taxon>Bacillati</taxon>
        <taxon>Bacillota</taxon>
        <taxon>Tissierellia</taxon>
        <taxon>Tissierellales</taxon>
        <taxon>Gottschalkiaceae</taxon>
        <taxon>Gottschalkia</taxon>
    </lineage>
</organism>
<comment type="catalytic activity">
    <reaction evidence="12 13">
        <text>ATP + H2O = ADP + phosphate + H(+)</text>
        <dbReference type="Rhea" id="RHEA:13065"/>
        <dbReference type="ChEBI" id="CHEBI:15377"/>
        <dbReference type="ChEBI" id="CHEBI:15378"/>
        <dbReference type="ChEBI" id="CHEBI:30616"/>
        <dbReference type="ChEBI" id="CHEBI:43474"/>
        <dbReference type="ChEBI" id="CHEBI:456216"/>
        <dbReference type="EC" id="5.6.2.4"/>
    </reaction>
</comment>
<dbReference type="InterPro" id="IPR014016">
    <property type="entry name" value="UvrD-like_ATP-bd"/>
</dbReference>
<evidence type="ECO:0000313" key="20">
    <source>
        <dbReference type="Proteomes" id="UP000037267"/>
    </source>
</evidence>
<evidence type="ECO:0000256" key="2">
    <source>
        <dbReference type="ARBA" id="ARBA00022741"/>
    </source>
</evidence>
<dbReference type="PROSITE" id="PS51198">
    <property type="entry name" value="UVRD_HELICASE_ATP_BIND"/>
    <property type="match status" value="1"/>
</dbReference>
<dbReference type="InterPro" id="IPR011604">
    <property type="entry name" value="PDDEXK-like_dom_sf"/>
</dbReference>
<feature type="region of interest" description="Disordered" evidence="16">
    <location>
        <begin position="526"/>
        <end position="546"/>
    </location>
</feature>
<dbReference type="PATRIC" id="fig|1503.3.peg.2053"/>
<evidence type="ECO:0000256" key="7">
    <source>
        <dbReference type="ARBA" id="ARBA00022840"/>
    </source>
</evidence>
<evidence type="ECO:0000256" key="15">
    <source>
        <dbReference type="SAM" id="Coils"/>
    </source>
</evidence>
<keyword evidence="8 13" id="KW-0238">DNA-binding</keyword>
<dbReference type="InterPro" id="IPR014152">
    <property type="entry name" value="AddA"/>
</dbReference>
<comment type="catalytic activity">
    <reaction evidence="11 13">
        <text>Couples ATP hydrolysis with the unwinding of duplex DNA by translocating in the 3'-5' direction.</text>
        <dbReference type="EC" id="5.6.2.4"/>
    </reaction>
</comment>
<accession>A0A0L0WD54</accession>